<dbReference type="Proteomes" id="UP000298615">
    <property type="component" value="Chromosome"/>
</dbReference>
<keyword evidence="2" id="KW-1185">Reference proteome</keyword>
<evidence type="ECO:0000313" key="1">
    <source>
        <dbReference type="EMBL" id="QCI86122.1"/>
    </source>
</evidence>
<protein>
    <submittedName>
        <fullName evidence="1">NAD-dependent dehydratase</fullName>
    </submittedName>
</protein>
<dbReference type="RefSeq" id="WP_136952957.1">
    <property type="nucleotide sequence ID" value="NZ_CP039712.1"/>
</dbReference>
<accession>A0A4D7CTE7</accession>
<evidence type="ECO:0000313" key="2">
    <source>
        <dbReference type="Proteomes" id="UP000298615"/>
    </source>
</evidence>
<name>A0A4D7CTE7_9ENTE</name>
<reference evidence="1 2" key="1">
    <citation type="submission" date="2019-04" db="EMBL/GenBank/DDBJ databases">
        <title>Vagococcus sp. nov., isolated from faeces of yaks (Bos grunniens).</title>
        <authorList>
            <person name="Ge Y."/>
        </authorList>
    </citation>
    <scope>NUCLEOTIDE SEQUENCE [LARGE SCALE GENOMIC DNA]</scope>
    <source>
        <strain evidence="1 2">MN-17</strain>
    </source>
</reference>
<dbReference type="EMBL" id="CP039712">
    <property type="protein sequence ID" value="QCI86122.1"/>
    <property type="molecule type" value="Genomic_DNA"/>
</dbReference>
<organism evidence="1 2">
    <name type="scientific">Vagococcus zengguangii</name>
    <dbReference type="NCBI Taxonomy" id="2571750"/>
    <lineage>
        <taxon>Bacteria</taxon>
        <taxon>Bacillati</taxon>
        <taxon>Bacillota</taxon>
        <taxon>Bacilli</taxon>
        <taxon>Lactobacillales</taxon>
        <taxon>Enterococcaceae</taxon>
        <taxon>Vagococcus</taxon>
    </lineage>
</organism>
<gene>
    <name evidence="1" type="ORF">FA707_03720</name>
</gene>
<dbReference type="AlphaFoldDB" id="A0A4D7CTE7"/>
<proteinExistence type="predicted"/>
<dbReference type="Gene3D" id="3.40.50.720">
    <property type="entry name" value="NAD(P)-binding Rossmann-like Domain"/>
    <property type="match status" value="1"/>
</dbReference>
<dbReference type="KEGG" id="vao:FA707_03720"/>
<sequence length="291" mass="33452">MKKMLIFGGTRFLGKKTALHFIDLGYEVTIATRGKSCDDLGDKVKRLIIDRTDSNHPGWEVVASENWDVIFDNIAYDWQSLALSLEKVKNVGHYLFTSSMAVYEGDKGAIGFKENDFDPTTYDYDSQQTDVSYGEGKRQGEAYLTKHAPFPVTFLRFPIVLDTDDYTERLKFYIEHALNHQTIIFKRQAGWYGFVHASEIPLAIEHVLEQHITGPINIASTESYHFEKFLEILANTTEQSLEYEIDSQQAPSPFSHYDTILNVDRLMASGFKPSIQDSWLPDTMRYYVKNR</sequence>
<dbReference type="InterPro" id="IPR036291">
    <property type="entry name" value="NAD(P)-bd_dom_sf"/>
</dbReference>
<dbReference type="SUPFAM" id="SSF51735">
    <property type="entry name" value="NAD(P)-binding Rossmann-fold domains"/>
    <property type="match status" value="1"/>
</dbReference>